<dbReference type="InterPro" id="IPR005471">
    <property type="entry name" value="Tscrpt_reg_IclR_N"/>
</dbReference>
<dbReference type="EMBL" id="JAENHM010000084">
    <property type="protein sequence ID" value="MBK1842244.1"/>
    <property type="molecule type" value="Genomic_DNA"/>
</dbReference>
<dbReference type="PANTHER" id="PTHR30136">
    <property type="entry name" value="HELIX-TURN-HELIX TRANSCRIPTIONAL REGULATOR, ICLR FAMILY"/>
    <property type="match status" value="1"/>
</dbReference>
<dbReference type="SUPFAM" id="SSF55781">
    <property type="entry name" value="GAF domain-like"/>
    <property type="match status" value="1"/>
</dbReference>
<sequence length="255" mass="27629">MSETSESRYFVDAVDKAAALLLLIASEPGLGLSEVARRSGESKARVLRLLRTLEMRGLVTCTPQTRVYKLGYAAALIGRAAMEQVDLVQLGQPILERLGREFNETAQLRIREGDQSLCVAFWEPQRELRVHTTLNRRRPLHAGSGKLLLAFAPPLLRGEILSRPLPALTDNTSTDASVVMAQLEEIRSNGYCVSRGEVTRDLVSVSAPILGPDGLADASILISAPATRLPDGILERCIASVRTAAAELSSMLGRS</sequence>
<feature type="domain" description="IclR-ED" evidence="5">
    <location>
        <begin position="73"/>
        <end position="254"/>
    </location>
</feature>
<dbReference type="Gene3D" id="3.30.450.40">
    <property type="match status" value="1"/>
</dbReference>
<evidence type="ECO:0000259" key="5">
    <source>
        <dbReference type="PROSITE" id="PS51078"/>
    </source>
</evidence>
<dbReference type="PANTHER" id="PTHR30136:SF24">
    <property type="entry name" value="HTH-TYPE TRANSCRIPTIONAL REPRESSOR ALLR"/>
    <property type="match status" value="1"/>
</dbReference>
<evidence type="ECO:0000256" key="3">
    <source>
        <dbReference type="ARBA" id="ARBA00023163"/>
    </source>
</evidence>
<protein>
    <submittedName>
        <fullName evidence="6">IclR family transcriptional regulator</fullName>
    </submittedName>
</protein>
<evidence type="ECO:0000256" key="1">
    <source>
        <dbReference type="ARBA" id="ARBA00023015"/>
    </source>
</evidence>
<keyword evidence="1" id="KW-0805">Transcription regulation</keyword>
<keyword evidence="2" id="KW-0238">DNA-binding</keyword>
<dbReference type="PROSITE" id="PS51078">
    <property type="entry name" value="ICLR_ED"/>
    <property type="match status" value="1"/>
</dbReference>
<reference evidence="7" key="1">
    <citation type="submission" date="2021-01" db="EMBL/GenBank/DDBJ databases">
        <title>Genome public.</title>
        <authorList>
            <person name="Liu C."/>
            <person name="Sun Q."/>
        </authorList>
    </citation>
    <scope>NUCLEOTIDE SEQUENCE [LARGE SCALE GENOMIC DNA]</scope>
    <source>
        <strain evidence="7">YIM B02556</strain>
    </source>
</reference>
<dbReference type="InterPro" id="IPR014757">
    <property type="entry name" value="Tscrpt_reg_IclR_C"/>
</dbReference>
<dbReference type="SMART" id="SM00346">
    <property type="entry name" value="HTH_ICLR"/>
    <property type="match status" value="1"/>
</dbReference>
<evidence type="ECO:0000313" key="6">
    <source>
        <dbReference type="EMBL" id="MBK1842244.1"/>
    </source>
</evidence>
<gene>
    <name evidence="6" type="ORF">JHL17_33090</name>
</gene>
<evidence type="ECO:0000259" key="4">
    <source>
        <dbReference type="PROSITE" id="PS51077"/>
    </source>
</evidence>
<dbReference type="RefSeq" id="WP_200198905.1">
    <property type="nucleotide sequence ID" value="NZ_JAENHM010000084.1"/>
</dbReference>
<evidence type="ECO:0000313" key="7">
    <source>
        <dbReference type="Proteomes" id="UP000652760"/>
    </source>
</evidence>
<dbReference type="Pfam" id="PF01614">
    <property type="entry name" value="IclR_C"/>
    <property type="match status" value="1"/>
</dbReference>
<dbReference type="Proteomes" id="UP000652760">
    <property type="component" value="Unassembled WGS sequence"/>
</dbReference>
<feature type="domain" description="HTH iclR-type" evidence="4">
    <location>
        <begin position="11"/>
        <end position="72"/>
    </location>
</feature>
<dbReference type="InterPro" id="IPR036388">
    <property type="entry name" value="WH-like_DNA-bd_sf"/>
</dbReference>
<keyword evidence="3" id="KW-0804">Transcription</keyword>
<keyword evidence="7" id="KW-1185">Reference proteome</keyword>
<proteinExistence type="predicted"/>
<organism evidence="6 7">
    <name type="scientific">Azospirillum endophyticum</name>
    <dbReference type="NCBI Taxonomy" id="2800326"/>
    <lineage>
        <taxon>Bacteria</taxon>
        <taxon>Pseudomonadati</taxon>
        <taxon>Pseudomonadota</taxon>
        <taxon>Alphaproteobacteria</taxon>
        <taxon>Rhodospirillales</taxon>
        <taxon>Azospirillaceae</taxon>
        <taxon>Azospirillum</taxon>
    </lineage>
</organism>
<dbReference type="InterPro" id="IPR036390">
    <property type="entry name" value="WH_DNA-bd_sf"/>
</dbReference>
<comment type="caution">
    <text evidence="6">The sequence shown here is derived from an EMBL/GenBank/DDBJ whole genome shotgun (WGS) entry which is preliminary data.</text>
</comment>
<dbReference type="InterPro" id="IPR029016">
    <property type="entry name" value="GAF-like_dom_sf"/>
</dbReference>
<dbReference type="Pfam" id="PF09339">
    <property type="entry name" value="HTH_IclR"/>
    <property type="match status" value="1"/>
</dbReference>
<dbReference type="Gene3D" id="1.10.10.10">
    <property type="entry name" value="Winged helix-like DNA-binding domain superfamily/Winged helix DNA-binding domain"/>
    <property type="match status" value="1"/>
</dbReference>
<dbReference type="InterPro" id="IPR050707">
    <property type="entry name" value="HTH_MetabolicPath_Reg"/>
</dbReference>
<dbReference type="PROSITE" id="PS51077">
    <property type="entry name" value="HTH_ICLR"/>
    <property type="match status" value="1"/>
</dbReference>
<evidence type="ECO:0000256" key="2">
    <source>
        <dbReference type="ARBA" id="ARBA00023125"/>
    </source>
</evidence>
<name>A0ABS1FFN2_9PROT</name>
<dbReference type="SUPFAM" id="SSF46785">
    <property type="entry name" value="Winged helix' DNA-binding domain"/>
    <property type="match status" value="1"/>
</dbReference>
<accession>A0ABS1FFN2</accession>